<keyword evidence="2" id="KW-1185">Reference proteome</keyword>
<dbReference type="SUPFAM" id="SSF47413">
    <property type="entry name" value="lambda repressor-like DNA-binding domains"/>
    <property type="match status" value="1"/>
</dbReference>
<dbReference type="Proteomes" id="UP001209682">
    <property type="component" value="Unassembled WGS sequence"/>
</dbReference>
<dbReference type="Gene3D" id="1.10.260.40">
    <property type="entry name" value="lambda repressor-like DNA-binding domains"/>
    <property type="match status" value="1"/>
</dbReference>
<reference evidence="1 2" key="1">
    <citation type="submission" date="2022-11" db="EMBL/GenBank/DDBJ databases">
        <title>Acinetobacter entericus sp. nov., isolated from the gut of the plastic-eating larvae of the Coleoptera insect Zophobas atratus.</title>
        <authorList>
            <person name="Dong X."/>
            <person name="Yang Y."/>
        </authorList>
    </citation>
    <scope>NUCLEOTIDE SEQUENCE [LARGE SCALE GENOMIC DNA]</scope>
    <source>
        <strain evidence="1 2">BIT-DXN8</strain>
    </source>
</reference>
<evidence type="ECO:0000313" key="1">
    <source>
        <dbReference type="EMBL" id="MCW8037916.1"/>
    </source>
</evidence>
<sequence length="79" mass="8747">MALILLKDMVEQEGQVQVAKRIGCHQTAISLAVRKNRVIHLEIEDGKVTSGYEIKPAFGLPFKNEDPLSIESLSTAKNK</sequence>
<dbReference type="RefSeq" id="WP_265464626.1">
    <property type="nucleotide sequence ID" value="NZ_JAPEQW010000002.1"/>
</dbReference>
<accession>A0ABT3NEC8</accession>
<name>A0ABT3NEC8_9GAMM</name>
<dbReference type="EMBL" id="JAPEQW010000002">
    <property type="protein sequence ID" value="MCW8037916.1"/>
    <property type="molecule type" value="Genomic_DNA"/>
</dbReference>
<dbReference type="Pfam" id="PF09048">
    <property type="entry name" value="Cro"/>
    <property type="match status" value="1"/>
</dbReference>
<protein>
    <submittedName>
        <fullName evidence="1">Cro/CI family transcriptional regulator</fullName>
    </submittedName>
</protein>
<dbReference type="InterPro" id="IPR010982">
    <property type="entry name" value="Lambda_DNA-bd_dom_sf"/>
</dbReference>
<organism evidence="1 2">
    <name type="scientific">Acinetobacter entericus</name>
    <dbReference type="NCBI Taxonomy" id="2989714"/>
    <lineage>
        <taxon>Bacteria</taxon>
        <taxon>Pseudomonadati</taxon>
        <taxon>Pseudomonadota</taxon>
        <taxon>Gammaproteobacteria</taxon>
        <taxon>Moraxellales</taxon>
        <taxon>Moraxellaceae</taxon>
        <taxon>Acinetobacter</taxon>
    </lineage>
</organism>
<proteinExistence type="predicted"/>
<comment type="caution">
    <text evidence="1">The sequence shown here is derived from an EMBL/GenBank/DDBJ whole genome shotgun (WGS) entry which is preliminary data.</text>
</comment>
<evidence type="ECO:0000313" key="2">
    <source>
        <dbReference type="Proteomes" id="UP001209682"/>
    </source>
</evidence>
<dbReference type="InterPro" id="IPR000655">
    <property type="entry name" value="Cro-like"/>
</dbReference>
<gene>
    <name evidence="1" type="ORF">OKC24_01785</name>
</gene>